<organism evidence="6 7">
    <name type="scientific">Acrodontium crateriforme</name>
    <dbReference type="NCBI Taxonomy" id="150365"/>
    <lineage>
        <taxon>Eukaryota</taxon>
        <taxon>Fungi</taxon>
        <taxon>Dikarya</taxon>
        <taxon>Ascomycota</taxon>
        <taxon>Pezizomycotina</taxon>
        <taxon>Dothideomycetes</taxon>
        <taxon>Dothideomycetidae</taxon>
        <taxon>Mycosphaerellales</taxon>
        <taxon>Teratosphaeriaceae</taxon>
        <taxon>Acrodontium</taxon>
    </lineage>
</organism>
<evidence type="ECO:0000256" key="2">
    <source>
        <dbReference type="ARBA" id="ARBA00022741"/>
    </source>
</evidence>
<keyword evidence="2 4" id="KW-0547">Nucleotide-binding</keyword>
<dbReference type="SUPFAM" id="SSF56059">
    <property type="entry name" value="Glutathione synthetase ATP-binding domain-like"/>
    <property type="match status" value="1"/>
</dbReference>
<accession>A0AAQ3M7L8</accession>
<protein>
    <recommendedName>
        <fullName evidence="5">ATP-grasp domain-containing protein</fullName>
    </recommendedName>
</protein>
<evidence type="ECO:0000256" key="3">
    <source>
        <dbReference type="ARBA" id="ARBA00022840"/>
    </source>
</evidence>
<dbReference type="GO" id="GO:0005524">
    <property type="term" value="F:ATP binding"/>
    <property type="evidence" value="ECO:0007669"/>
    <property type="project" value="UniProtKB-UniRule"/>
</dbReference>
<evidence type="ECO:0000256" key="4">
    <source>
        <dbReference type="PROSITE-ProRule" id="PRU00409"/>
    </source>
</evidence>
<keyword evidence="3 4" id="KW-0067">ATP-binding</keyword>
<evidence type="ECO:0000313" key="7">
    <source>
        <dbReference type="Proteomes" id="UP001303373"/>
    </source>
</evidence>
<dbReference type="AlphaFoldDB" id="A0AAQ3M7L8"/>
<dbReference type="Pfam" id="PF18130">
    <property type="entry name" value="ATPgrasp_N"/>
    <property type="match status" value="1"/>
</dbReference>
<dbReference type="Gene3D" id="3.40.50.20">
    <property type="match status" value="1"/>
</dbReference>
<dbReference type="InterPro" id="IPR052032">
    <property type="entry name" value="ATP-dep_AA_Ligase"/>
</dbReference>
<dbReference type="InterPro" id="IPR041472">
    <property type="entry name" value="BL00235/CARNS1_N"/>
</dbReference>
<dbReference type="Pfam" id="PF13535">
    <property type="entry name" value="ATP-grasp_4"/>
    <property type="match status" value="1"/>
</dbReference>
<evidence type="ECO:0000256" key="1">
    <source>
        <dbReference type="ARBA" id="ARBA00022598"/>
    </source>
</evidence>
<dbReference type="PROSITE" id="PS50975">
    <property type="entry name" value="ATP_GRASP"/>
    <property type="match status" value="1"/>
</dbReference>
<feature type="domain" description="ATP-grasp" evidence="5">
    <location>
        <begin position="305"/>
        <end position="532"/>
    </location>
</feature>
<gene>
    <name evidence="6" type="ORF">R9X50_00274900</name>
</gene>
<dbReference type="Gene3D" id="3.30.470.20">
    <property type="entry name" value="ATP-grasp fold, B domain"/>
    <property type="match status" value="1"/>
</dbReference>
<name>A0AAQ3M7L8_9PEZI</name>
<dbReference type="PANTHER" id="PTHR43585:SF2">
    <property type="entry name" value="ATP-GRASP ENZYME FSQD"/>
    <property type="match status" value="1"/>
</dbReference>
<dbReference type="PANTHER" id="PTHR43585">
    <property type="entry name" value="FUMIPYRROLE BIOSYNTHESIS PROTEIN C"/>
    <property type="match status" value="1"/>
</dbReference>
<dbReference type="GO" id="GO:0046872">
    <property type="term" value="F:metal ion binding"/>
    <property type="evidence" value="ECO:0007669"/>
    <property type="project" value="InterPro"/>
</dbReference>
<sequence>MATFRGQLVARTETCNYKFNSTWTLHDSIPNQVWQLATITLSYFGPCAHPIDNARGIRFLFGCDENVGPKPGSAQYEFLAQMVAAVPHDRTLRVVLVLPRTTGRIARSDIVQKRLVDMPGVDSVSTLAAPIQLFNLESVRAGFGKFEALSKVLDASAAGFIASPSISIEDITAELVQRLSMPWIMPSTQEQRSWTLVLVDGRYDLYAGEPVYSAARALGIDLIVVERPGHWIHDEPYRSWAKDVLTIDMTIDEGYSDRIVEAVRASGHHIDGIVTMYDPRAAAVGRAAEKLGVALAPSEAFEIATNKFRTSLLDGHAAHRVSSLAEAKDLVATGKATFPLIAKPVEGYLSEGVFLLKHIEDLDKAITEIVEVHGKDAVIEPYCDGPEVDANFVLADGEILFFEASDDFPCTADEGDGGNFSETAMVLPSALPPSELQTIKKSLHKRLLQLGLRDGIFHLEARMHHSTMEYVTVDGILDLHPRPTSIVNSNETVPPSAWLIEINPRPPGMMSTEATAITYGVDYVALSLLLAAGDRERAKILAQPFVQRHQFWSQICFIPTPKGGIYNTDDACAELKERCPDLIPHLSSTHSYFSKGEEIPDPIESGHLSWIAYYVVNSRVSRRHLMEVCDRVKRETRFEIV</sequence>
<reference evidence="6 7" key="1">
    <citation type="submission" date="2023-11" db="EMBL/GenBank/DDBJ databases">
        <title>An acidophilic fungus is an integral part of prey digestion in a carnivorous sundew plant.</title>
        <authorList>
            <person name="Tsai I.J."/>
        </authorList>
    </citation>
    <scope>NUCLEOTIDE SEQUENCE [LARGE SCALE GENOMIC DNA]</scope>
    <source>
        <strain evidence="6">169a</strain>
    </source>
</reference>
<keyword evidence="1" id="KW-0436">Ligase</keyword>
<proteinExistence type="predicted"/>
<evidence type="ECO:0000313" key="6">
    <source>
        <dbReference type="EMBL" id="WPG99926.1"/>
    </source>
</evidence>
<keyword evidence="7" id="KW-1185">Reference proteome</keyword>
<evidence type="ECO:0000259" key="5">
    <source>
        <dbReference type="PROSITE" id="PS50975"/>
    </source>
</evidence>
<dbReference type="EMBL" id="CP138583">
    <property type="protein sequence ID" value="WPG99926.1"/>
    <property type="molecule type" value="Genomic_DNA"/>
</dbReference>
<dbReference type="Proteomes" id="UP001303373">
    <property type="component" value="Chromosome 4"/>
</dbReference>
<dbReference type="InterPro" id="IPR011761">
    <property type="entry name" value="ATP-grasp"/>
</dbReference>
<dbReference type="GO" id="GO:0016874">
    <property type="term" value="F:ligase activity"/>
    <property type="evidence" value="ECO:0007669"/>
    <property type="project" value="UniProtKB-KW"/>
</dbReference>